<gene>
    <name evidence="4" type="ORF">WJX72_006822</name>
</gene>
<dbReference type="InterPro" id="IPR006652">
    <property type="entry name" value="Kelch_1"/>
</dbReference>
<feature type="coiled-coil region" evidence="1">
    <location>
        <begin position="420"/>
        <end position="447"/>
    </location>
</feature>
<reference evidence="4 5" key="1">
    <citation type="journal article" date="2024" name="Nat. Commun.">
        <title>Phylogenomics reveals the evolutionary origins of lichenization in chlorophyte algae.</title>
        <authorList>
            <person name="Puginier C."/>
            <person name="Libourel C."/>
            <person name="Otte J."/>
            <person name="Skaloud P."/>
            <person name="Haon M."/>
            <person name="Grisel S."/>
            <person name="Petersen M."/>
            <person name="Berrin J.G."/>
            <person name="Delaux P.M."/>
            <person name="Dal Grande F."/>
            <person name="Keller J."/>
        </authorList>
    </citation>
    <scope>NUCLEOTIDE SEQUENCE [LARGE SCALE GENOMIC DNA]</scope>
    <source>
        <strain evidence="4 5">SAG 2043</strain>
    </source>
</reference>
<dbReference type="InterPro" id="IPR044832">
    <property type="entry name" value="NRP-like"/>
</dbReference>
<feature type="domain" description="DCD" evidence="3">
    <location>
        <begin position="34"/>
        <end position="168"/>
    </location>
</feature>
<accession>A0AAW1R7J2</accession>
<dbReference type="PANTHER" id="PTHR46034">
    <property type="match status" value="1"/>
</dbReference>
<name>A0AAW1R7J2_9CHLO</name>
<keyword evidence="5" id="KW-1185">Reference proteome</keyword>
<sequence length="781" mass="83310">MGAGRKTSTYDVDSGASYAADREAFEAKQRNLGDSLGGVIFGCTHDTYEECVTGLIFGLPRPHICYVSYIKPGMPVFLYNYSDRKMHGIFRATTEGQLDINPQGWCNITGGYRTRYPAQVKVEFYKQCPPLSEREFRPIIKDCYDEDNKLVFELKKGEAASMCRAFDAAAKAAAGSLPAGRPKPVVPAVAAGPAEVAGGKKAANFAPAPAPATNSWAAKLSQQANGSSSSAGAPAAPAPAPAAQPSSSKNQPPIPTPFPTSTSPAPSAASSASASSSQAVRDPSKPNPFRPTQGVPPDVRAREQAKIQKAQEEYDAMQAAAAAAEEAERARAAQRAPAQDVEMRANSMNGINDAPGPSHAASSSAPVAAPVAAQQQQVVPAAPREDTAAQLMALRDLLLPVDPALAEGLMRFLARGAAERTTLSRKADQLQHENDILREEVMAMRSELAYVAQQVHIQVPAVSPALAELQAARQASSGQIATAAGPAASAGPWGQELYMVGGNDGTNWLNVMDIYTPAGGAWTSAQPMPAARGYGAAAAIGRNLYVMGGGNGESWLQSVMCYAIDEGRWFEVASMQEIRGSLAAASLNGKLYVMGGGQPNVNLDTAEVYDPAIDAWMTCSRMRYRRFTTAAAVMNGAVYVTGGYDGSQYLRTVEMLDPREGKWEPVPEMQDKRGSHACTVAHNMLFAVGGWDSQAFLDSVEVYEPRMKTWQFVTSMANSRAYGSTVTVDGNVYAIGGMRNQMHNETIERYDINTNSWQDLLLPSNVARKRAFLASCVVNPR</sequence>
<dbReference type="AlphaFoldDB" id="A0AAW1R7J2"/>
<dbReference type="SUPFAM" id="SSF117281">
    <property type="entry name" value="Kelch motif"/>
    <property type="match status" value="2"/>
</dbReference>
<dbReference type="EMBL" id="JALJOR010000001">
    <property type="protein sequence ID" value="KAK9829601.1"/>
    <property type="molecule type" value="Genomic_DNA"/>
</dbReference>
<dbReference type="SMART" id="SM00767">
    <property type="entry name" value="DCD"/>
    <property type="match status" value="1"/>
</dbReference>
<proteinExistence type="predicted"/>
<dbReference type="PROSITE" id="PS51222">
    <property type="entry name" value="DCD"/>
    <property type="match status" value="1"/>
</dbReference>
<evidence type="ECO:0000256" key="2">
    <source>
        <dbReference type="SAM" id="MobiDB-lite"/>
    </source>
</evidence>
<protein>
    <recommendedName>
        <fullName evidence="3">DCD domain-containing protein</fullName>
    </recommendedName>
</protein>
<comment type="caution">
    <text evidence="4">The sequence shown here is derived from an EMBL/GenBank/DDBJ whole genome shotgun (WGS) entry which is preliminary data.</text>
</comment>
<dbReference type="GO" id="GO:0034976">
    <property type="term" value="P:response to endoplasmic reticulum stress"/>
    <property type="evidence" value="ECO:0007669"/>
    <property type="project" value="InterPro"/>
</dbReference>
<feature type="compositionally biased region" description="Basic and acidic residues" evidence="2">
    <location>
        <begin position="299"/>
        <end position="312"/>
    </location>
</feature>
<feature type="compositionally biased region" description="Low complexity" evidence="2">
    <location>
        <begin position="221"/>
        <end position="235"/>
    </location>
</feature>
<evidence type="ECO:0000259" key="3">
    <source>
        <dbReference type="PROSITE" id="PS51222"/>
    </source>
</evidence>
<feature type="compositionally biased region" description="Low complexity" evidence="2">
    <location>
        <begin position="354"/>
        <end position="369"/>
    </location>
</feature>
<dbReference type="Pfam" id="PF10539">
    <property type="entry name" value="Dev_Cell_Death"/>
    <property type="match status" value="1"/>
</dbReference>
<keyword evidence="1" id="KW-0175">Coiled coil</keyword>
<evidence type="ECO:0000313" key="4">
    <source>
        <dbReference type="EMBL" id="KAK9829601.1"/>
    </source>
</evidence>
<dbReference type="Proteomes" id="UP001489004">
    <property type="component" value="Unassembled WGS sequence"/>
</dbReference>
<dbReference type="Pfam" id="PF24681">
    <property type="entry name" value="Kelch_KLHDC2_KLHL20_DRC7"/>
    <property type="match status" value="2"/>
</dbReference>
<feature type="compositionally biased region" description="Low complexity" evidence="2">
    <location>
        <begin position="259"/>
        <end position="277"/>
    </location>
</feature>
<dbReference type="InterPro" id="IPR015915">
    <property type="entry name" value="Kelch-typ_b-propeller"/>
</dbReference>
<dbReference type="SMART" id="SM00612">
    <property type="entry name" value="Kelch"/>
    <property type="match status" value="6"/>
</dbReference>
<evidence type="ECO:0000313" key="5">
    <source>
        <dbReference type="Proteomes" id="UP001489004"/>
    </source>
</evidence>
<dbReference type="PANTHER" id="PTHR46034:SF7">
    <property type="entry name" value="INFLUENZA VIRUS NS1A-BINDING PROTEIN"/>
    <property type="match status" value="1"/>
</dbReference>
<organism evidence="4 5">
    <name type="scientific">[Myrmecia] bisecta</name>
    <dbReference type="NCBI Taxonomy" id="41462"/>
    <lineage>
        <taxon>Eukaryota</taxon>
        <taxon>Viridiplantae</taxon>
        <taxon>Chlorophyta</taxon>
        <taxon>core chlorophytes</taxon>
        <taxon>Trebouxiophyceae</taxon>
        <taxon>Trebouxiales</taxon>
        <taxon>Trebouxiaceae</taxon>
        <taxon>Myrmecia</taxon>
    </lineage>
</organism>
<dbReference type="Gene3D" id="2.120.10.80">
    <property type="entry name" value="Kelch-type beta propeller"/>
    <property type="match status" value="2"/>
</dbReference>
<evidence type="ECO:0000256" key="1">
    <source>
        <dbReference type="SAM" id="Coils"/>
    </source>
</evidence>
<feature type="region of interest" description="Disordered" evidence="2">
    <location>
        <begin position="207"/>
        <end position="369"/>
    </location>
</feature>
<dbReference type="InterPro" id="IPR013989">
    <property type="entry name" value="Dev_and_cell_death_domain"/>
</dbReference>